<name>A0A6J5M0I1_9CAUD</name>
<protein>
    <submittedName>
        <fullName evidence="2">KaiC-like domain containing protein</fullName>
    </submittedName>
</protein>
<feature type="domain" description="AAA+ ATPase" evidence="1">
    <location>
        <begin position="61"/>
        <end position="225"/>
    </location>
</feature>
<reference evidence="2" key="1">
    <citation type="submission" date="2020-04" db="EMBL/GenBank/DDBJ databases">
        <authorList>
            <person name="Chiriac C."/>
            <person name="Salcher M."/>
            <person name="Ghai R."/>
            <person name="Kavagutti S V."/>
        </authorList>
    </citation>
    <scope>NUCLEOTIDE SEQUENCE</scope>
</reference>
<dbReference type="EMBL" id="LR796345">
    <property type="protein sequence ID" value="CAB4138560.1"/>
    <property type="molecule type" value="Genomic_DNA"/>
</dbReference>
<dbReference type="SUPFAM" id="SSF52540">
    <property type="entry name" value="P-loop containing nucleoside triphosphate hydrolases"/>
    <property type="match status" value="1"/>
</dbReference>
<dbReference type="InterPro" id="IPR003593">
    <property type="entry name" value="AAA+_ATPase"/>
</dbReference>
<evidence type="ECO:0000313" key="2">
    <source>
        <dbReference type="EMBL" id="CAB4138560.1"/>
    </source>
</evidence>
<organism evidence="2">
    <name type="scientific">uncultured Caudovirales phage</name>
    <dbReference type="NCBI Taxonomy" id="2100421"/>
    <lineage>
        <taxon>Viruses</taxon>
        <taxon>Duplodnaviria</taxon>
        <taxon>Heunggongvirae</taxon>
        <taxon>Uroviricota</taxon>
        <taxon>Caudoviricetes</taxon>
        <taxon>Peduoviridae</taxon>
        <taxon>Maltschvirus</taxon>
        <taxon>Maltschvirus maltsch</taxon>
    </lineage>
</organism>
<accession>A0A6J5M0I1</accession>
<dbReference type="InterPro" id="IPR027417">
    <property type="entry name" value="P-loop_NTPase"/>
</dbReference>
<dbReference type="PANTHER" id="PTHR32472:SF10">
    <property type="entry name" value="DNA REPAIR PROTEIN RADA-LIKE PROTEIN"/>
    <property type="match status" value="1"/>
</dbReference>
<dbReference type="PRINTS" id="PR01874">
    <property type="entry name" value="DNAREPAIRADA"/>
</dbReference>
<dbReference type="Gene3D" id="3.40.50.300">
    <property type="entry name" value="P-loop containing nucleotide triphosphate hydrolases"/>
    <property type="match status" value="1"/>
</dbReference>
<dbReference type="GO" id="GO:0000725">
    <property type="term" value="P:recombinational repair"/>
    <property type="evidence" value="ECO:0007669"/>
    <property type="project" value="TreeGrafter"/>
</dbReference>
<evidence type="ECO:0000259" key="1">
    <source>
        <dbReference type="SMART" id="SM00382"/>
    </source>
</evidence>
<sequence length="269" mass="30288">MIQQKRRGRPSMKNVTHVPSIINFDNIVRLKDLNIDSKMLETMKSGLPIDVLLSTEGGIPCASNYMMIGDPGVGKTTVLLDILASIQNKGRKCLFISGEMGRKQMFKYTERFKQFGTISTLFMADYLEYNTKDVIEQALNVGYDCVLIDSAAEIIDGVREDNNWDRKTAESWLVDVCVKNNKGENVPNKYTSFLVIQQVTKSGEFVGSNKLKHMFDAMGEMRRNSDRDGGGTYITFSKNRNGNAGIKFGYELNESSIYYGTVIEEEDSE</sequence>
<proteinExistence type="predicted"/>
<dbReference type="PANTHER" id="PTHR32472">
    <property type="entry name" value="DNA REPAIR PROTEIN RADA"/>
    <property type="match status" value="1"/>
</dbReference>
<dbReference type="SMART" id="SM00382">
    <property type="entry name" value="AAA"/>
    <property type="match status" value="1"/>
</dbReference>
<dbReference type="Pfam" id="PF06745">
    <property type="entry name" value="ATPase"/>
    <property type="match status" value="1"/>
</dbReference>
<dbReference type="InterPro" id="IPR014774">
    <property type="entry name" value="KaiC-like_dom"/>
</dbReference>
<gene>
    <name evidence="2" type="ORF">UFOVP331_120</name>
</gene>